<name>A0A9P1MD50_9PEZI</name>
<dbReference type="EMBL" id="CALLCH030000016">
    <property type="protein sequence ID" value="CAI4217376.1"/>
    <property type="molecule type" value="Genomic_DNA"/>
</dbReference>
<keyword evidence="3" id="KW-1185">Reference proteome</keyword>
<dbReference type="AlphaFoldDB" id="A0A9P1MD50"/>
<dbReference type="OrthoDB" id="429143at2759"/>
<evidence type="ECO:0000313" key="3">
    <source>
        <dbReference type="Proteomes" id="UP000838763"/>
    </source>
</evidence>
<protein>
    <submittedName>
        <fullName evidence="2">Uncharacterized protein</fullName>
    </submittedName>
</protein>
<evidence type="ECO:0000313" key="2">
    <source>
        <dbReference type="EMBL" id="CAI4217376.1"/>
    </source>
</evidence>
<comment type="caution">
    <text evidence="2">The sequence shown here is derived from an EMBL/GenBank/DDBJ whole genome shotgun (WGS) entry which is preliminary data.</text>
</comment>
<feature type="compositionally biased region" description="Low complexity" evidence="1">
    <location>
        <begin position="12"/>
        <end position="22"/>
    </location>
</feature>
<dbReference type="GO" id="GO:0005737">
    <property type="term" value="C:cytoplasm"/>
    <property type="evidence" value="ECO:0007669"/>
    <property type="project" value="TreeGrafter"/>
</dbReference>
<evidence type="ECO:0000256" key="1">
    <source>
        <dbReference type="SAM" id="MobiDB-lite"/>
    </source>
</evidence>
<dbReference type="Proteomes" id="UP000838763">
    <property type="component" value="Unassembled WGS sequence"/>
</dbReference>
<gene>
    <name evidence="2" type="ORF">PPNO1_LOCUS6989</name>
</gene>
<feature type="region of interest" description="Disordered" evidence="1">
    <location>
        <begin position="1"/>
        <end position="22"/>
    </location>
</feature>
<proteinExistence type="predicted"/>
<organism evidence="2 3">
    <name type="scientific">Parascedosporium putredinis</name>
    <dbReference type="NCBI Taxonomy" id="1442378"/>
    <lineage>
        <taxon>Eukaryota</taxon>
        <taxon>Fungi</taxon>
        <taxon>Dikarya</taxon>
        <taxon>Ascomycota</taxon>
        <taxon>Pezizomycotina</taxon>
        <taxon>Sordariomycetes</taxon>
        <taxon>Hypocreomycetidae</taxon>
        <taxon>Microascales</taxon>
        <taxon>Microascaceae</taxon>
        <taxon>Parascedosporium</taxon>
    </lineage>
</organism>
<dbReference type="PANTHER" id="PTHR13847:SF213">
    <property type="entry name" value="DEPENDENT OXIDOREDUCTASE, PUTATIVE-RELATED"/>
    <property type="match status" value="1"/>
</dbReference>
<reference evidence="2" key="1">
    <citation type="submission" date="2022-11" db="EMBL/GenBank/DDBJ databases">
        <authorList>
            <person name="Scott C."/>
            <person name="Bruce N."/>
        </authorList>
    </citation>
    <scope>NUCLEOTIDE SEQUENCE</scope>
</reference>
<dbReference type="PANTHER" id="PTHR13847">
    <property type="entry name" value="SARCOSINE DEHYDROGENASE-RELATED"/>
    <property type="match status" value="1"/>
</dbReference>
<sequence>MTAQRPGPAFPSGPVGDGPAAAAAPGTRSWSLIYRDGFDYCTQRPRHPADDLLLGGGWARSSHQGRDAVGDACDDSVDVYTVAHLAGVLPAIFSPRWGPSPAPSCVWSGIIAVTGDGLPFVGRLPPAVTGRLPADTAPSCGDGGGGSGGQTTPPSAGEWIAAGYNGEGMVYAWLCASALAVMIAGKQDDHMPPRIGVPGGKMQDWFPTELFVNEARLRRATLSLDPALVFAPPPSFPQS</sequence>
<feature type="region of interest" description="Disordered" evidence="1">
    <location>
        <begin position="132"/>
        <end position="154"/>
    </location>
</feature>
<accession>A0A9P1MD50</accession>